<evidence type="ECO:0000256" key="1">
    <source>
        <dbReference type="SAM" id="MobiDB-lite"/>
    </source>
</evidence>
<protein>
    <submittedName>
        <fullName evidence="2">Uncharacterized protein</fullName>
    </submittedName>
</protein>
<name>A0A8H9GX43_9DEIO</name>
<comment type="caution">
    <text evidence="2">The sequence shown here is derived from an EMBL/GenBank/DDBJ whole genome shotgun (WGS) entry which is preliminary data.</text>
</comment>
<gene>
    <name evidence="2" type="ORF">GCM10008956_29840</name>
</gene>
<dbReference type="EMBL" id="BMQG01000011">
    <property type="protein sequence ID" value="GGM51810.1"/>
    <property type="molecule type" value="Genomic_DNA"/>
</dbReference>
<dbReference type="AlphaFoldDB" id="A0A8H9GX43"/>
<accession>A0A8H9GX43</accession>
<proteinExistence type="predicted"/>
<keyword evidence="3" id="KW-1185">Reference proteome</keyword>
<reference evidence="3" key="1">
    <citation type="journal article" date="2019" name="Int. J. Syst. Evol. Microbiol.">
        <title>The Global Catalogue of Microorganisms (GCM) 10K type strain sequencing project: providing services to taxonomists for standard genome sequencing and annotation.</title>
        <authorList>
            <consortium name="The Broad Institute Genomics Platform"/>
            <consortium name="The Broad Institute Genome Sequencing Center for Infectious Disease"/>
            <person name="Wu L."/>
            <person name="Ma J."/>
        </authorList>
    </citation>
    <scope>NUCLEOTIDE SEQUENCE [LARGE SCALE GENOMIC DNA]</scope>
    <source>
        <strain evidence="3">JCM 31047</strain>
    </source>
</reference>
<feature type="compositionally biased region" description="Basic residues" evidence="1">
    <location>
        <begin position="93"/>
        <end position="104"/>
    </location>
</feature>
<dbReference type="RefSeq" id="WP_308425350.1">
    <property type="nucleotide sequence ID" value="NZ_BMQG01000011.1"/>
</dbReference>
<dbReference type="Proteomes" id="UP000600547">
    <property type="component" value="Unassembled WGS sequence"/>
</dbReference>
<organism evidence="2 3">
    <name type="scientific">Deinococcus arenae</name>
    <dbReference type="NCBI Taxonomy" id="1452751"/>
    <lineage>
        <taxon>Bacteria</taxon>
        <taxon>Thermotogati</taxon>
        <taxon>Deinococcota</taxon>
        <taxon>Deinococci</taxon>
        <taxon>Deinococcales</taxon>
        <taxon>Deinococcaceae</taxon>
        <taxon>Deinococcus</taxon>
    </lineage>
</organism>
<evidence type="ECO:0000313" key="2">
    <source>
        <dbReference type="EMBL" id="GGM51810.1"/>
    </source>
</evidence>
<sequence length="104" mass="10997">MADFAGIAGLGPKRIEAYEDRILAAIEYAVHAPAEAAPPPERPDFDVAAHLPFTAPTTAPASPEELISAPPLPQATGAVAERPAASMQPLTARRPRRVPRRQPS</sequence>
<feature type="region of interest" description="Disordered" evidence="1">
    <location>
        <begin position="53"/>
        <end position="104"/>
    </location>
</feature>
<evidence type="ECO:0000313" key="3">
    <source>
        <dbReference type="Proteomes" id="UP000600547"/>
    </source>
</evidence>